<dbReference type="EMBL" id="JAFBCF010000001">
    <property type="protein sequence ID" value="MBM7799214.1"/>
    <property type="molecule type" value="Genomic_DNA"/>
</dbReference>
<protein>
    <submittedName>
        <fullName evidence="1">Uncharacterized protein</fullName>
    </submittedName>
</protein>
<proteinExistence type="predicted"/>
<keyword evidence="2" id="KW-1185">Reference proteome</keyword>
<name>A0ABS2RJM1_9ACTN</name>
<comment type="caution">
    <text evidence="1">The sequence shown here is derived from an EMBL/GenBank/DDBJ whole genome shotgun (WGS) entry which is preliminary data.</text>
</comment>
<dbReference type="Proteomes" id="UP000704762">
    <property type="component" value="Unassembled WGS sequence"/>
</dbReference>
<organism evidence="1 2">
    <name type="scientific">Microlunatus panaciterrae</name>
    <dbReference type="NCBI Taxonomy" id="400768"/>
    <lineage>
        <taxon>Bacteria</taxon>
        <taxon>Bacillati</taxon>
        <taxon>Actinomycetota</taxon>
        <taxon>Actinomycetes</taxon>
        <taxon>Propionibacteriales</taxon>
        <taxon>Propionibacteriaceae</taxon>
        <taxon>Microlunatus</taxon>
    </lineage>
</organism>
<accession>A0ABS2RJM1</accession>
<gene>
    <name evidence="1" type="ORF">JOE57_002135</name>
</gene>
<evidence type="ECO:0000313" key="1">
    <source>
        <dbReference type="EMBL" id="MBM7799214.1"/>
    </source>
</evidence>
<evidence type="ECO:0000313" key="2">
    <source>
        <dbReference type="Proteomes" id="UP000704762"/>
    </source>
</evidence>
<dbReference type="RefSeq" id="WP_204917814.1">
    <property type="nucleotide sequence ID" value="NZ_BAAAQP010000001.1"/>
</dbReference>
<sequence length="56" mass="6243">MNTIQLTDAELAMVHNAMLTYLRSFGHDEAEVVAQVKQILLKLSLATRDEKSEIVG</sequence>
<reference evidence="1 2" key="1">
    <citation type="submission" date="2021-01" db="EMBL/GenBank/DDBJ databases">
        <title>Sequencing the genomes of 1000 actinobacteria strains.</title>
        <authorList>
            <person name="Klenk H.-P."/>
        </authorList>
    </citation>
    <scope>NUCLEOTIDE SEQUENCE [LARGE SCALE GENOMIC DNA]</scope>
    <source>
        <strain evidence="1 2">DSM 18662</strain>
    </source>
</reference>